<proteinExistence type="predicted"/>
<evidence type="ECO:0000313" key="1">
    <source>
        <dbReference type="EMBL" id="AMS02960.1"/>
    </source>
</evidence>
<name>A0A142KA27_9CAUD</name>
<protein>
    <submittedName>
        <fullName evidence="1">Uncharacterized protein</fullName>
    </submittedName>
</protein>
<accession>A0A142KA27</accession>
<evidence type="ECO:0000313" key="2">
    <source>
        <dbReference type="Proteomes" id="UP000204094"/>
    </source>
</evidence>
<dbReference type="RefSeq" id="YP_009303422.1">
    <property type="nucleotide sequence ID" value="NC_031255.2"/>
</dbReference>
<dbReference type="Proteomes" id="UP000204094">
    <property type="component" value="Segment"/>
</dbReference>
<reference evidence="1" key="1">
    <citation type="submission" date="2018-02" db="EMBL/GenBank/DDBJ databases">
        <authorList>
            <person name="Arnold Z.M."/>
            <person name="Basina A."/>
            <person name="Iyer A.M."/>
            <person name="Stoner T.H."/>
            <person name="Kasturiarachi N.S."/>
            <person name="Pressimone C.A."/>
            <person name="Schiebel J.G."/>
            <person name="Furbee E.C."/>
            <person name="Grubb S.R."/>
            <person name="Warner M.H."/>
            <person name="Montgomery M.T."/>
            <person name="Garlena R.A."/>
            <person name="Russell D.A."/>
            <person name="Pope W.H."/>
            <person name="Jacobs-Sera D."/>
            <person name="Hendrix R.W."/>
            <person name="Hatfull G.F."/>
        </authorList>
    </citation>
    <scope>NUCLEOTIDE SEQUENCE</scope>
</reference>
<sequence>MSRSEIANLEMIRDGRKVRAVCQSCDRRSRPVATRVGGAPSLWDLSGWSAATYPENFVHSDGSRGTVYTCPGCARTRDRRNAEGVRPLLSPAPRRAAAIASLA</sequence>
<dbReference type="EMBL" id="KU963252">
    <property type="protein sequence ID" value="AMS02960.1"/>
    <property type="molecule type" value="Genomic_DNA"/>
</dbReference>
<organism evidence="1 2">
    <name type="scientific">Gordonia phage Schnabeltier</name>
    <dbReference type="NCBI Taxonomy" id="1821561"/>
    <lineage>
        <taxon>Viruses</taxon>
        <taxon>Duplodnaviria</taxon>
        <taxon>Heunggongvirae</taxon>
        <taxon>Uroviricota</taxon>
        <taxon>Caudoviricetes</taxon>
        <taxon>Schnabeltiervirus</taxon>
        <taxon>Schnabeltiervirus schnabeltier</taxon>
    </lineage>
</organism>
<dbReference type="KEGG" id="vg:29124569"/>
<keyword evidence="2" id="KW-1185">Reference proteome</keyword>
<dbReference type="GeneID" id="29124569"/>
<gene>
    <name evidence="1" type="primary">39</name>
    <name evidence="1" type="ORF">SEA_SCHNABELTIER_39</name>
</gene>